<feature type="transmembrane region" description="Helical" evidence="1">
    <location>
        <begin position="27"/>
        <end position="45"/>
    </location>
</feature>
<accession>A0A5C5WCC3</accession>
<evidence type="ECO:0000313" key="4">
    <source>
        <dbReference type="Proteomes" id="UP000318995"/>
    </source>
</evidence>
<proteinExistence type="predicted"/>
<dbReference type="GO" id="GO:0007165">
    <property type="term" value="P:signal transduction"/>
    <property type="evidence" value="ECO:0007669"/>
    <property type="project" value="InterPro"/>
</dbReference>
<evidence type="ECO:0000259" key="2">
    <source>
        <dbReference type="PROSITE" id="PS50885"/>
    </source>
</evidence>
<dbReference type="InterPro" id="IPR003660">
    <property type="entry name" value="HAMP_dom"/>
</dbReference>
<keyword evidence="1" id="KW-0812">Transmembrane</keyword>
<dbReference type="OrthoDB" id="270597at2"/>
<keyword evidence="1" id="KW-0472">Membrane</keyword>
<evidence type="ECO:0000256" key="1">
    <source>
        <dbReference type="SAM" id="Phobius"/>
    </source>
</evidence>
<organism evidence="3 4">
    <name type="scientific">Botrimarina hoheduenensis</name>
    <dbReference type="NCBI Taxonomy" id="2528000"/>
    <lineage>
        <taxon>Bacteria</taxon>
        <taxon>Pseudomonadati</taxon>
        <taxon>Planctomycetota</taxon>
        <taxon>Planctomycetia</taxon>
        <taxon>Pirellulales</taxon>
        <taxon>Lacipirellulaceae</taxon>
        <taxon>Botrimarina</taxon>
    </lineage>
</organism>
<sequence>MDPHRRNKQFIDSEVQGALARRMAIHWLMYALMAALLLIGIRWLVNPNTPLVDHLNEAWRSYGPVFIILLSMAPLFIYDAMKLSNRFTGPVLRLRRGLNELASGKAAEEIKLREEDFWQDIAEDFNRVAVRLNGSDGAKHT</sequence>
<comment type="caution">
    <text evidence="3">The sequence shown here is derived from an EMBL/GenBank/DDBJ whole genome shotgun (WGS) entry which is preliminary data.</text>
</comment>
<keyword evidence="1" id="KW-1133">Transmembrane helix</keyword>
<protein>
    <recommendedName>
        <fullName evidence="2">HAMP domain-containing protein</fullName>
    </recommendedName>
</protein>
<dbReference type="GO" id="GO:0016020">
    <property type="term" value="C:membrane"/>
    <property type="evidence" value="ECO:0007669"/>
    <property type="project" value="InterPro"/>
</dbReference>
<gene>
    <name evidence="3" type="ORF">Pla111_00830</name>
</gene>
<keyword evidence="4" id="KW-1185">Reference proteome</keyword>
<feature type="transmembrane region" description="Helical" evidence="1">
    <location>
        <begin position="61"/>
        <end position="78"/>
    </location>
</feature>
<dbReference type="AlphaFoldDB" id="A0A5C5WCC3"/>
<feature type="domain" description="HAMP" evidence="2">
    <location>
        <begin position="85"/>
        <end position="137"/>
    </location>
</feature>
<dbReference type="Proteomes" id="UP000318995">
    <property type="component" value="Unassembled WGS sequence"/>
</dbReference>
<evidence type="ECO:0000313" key="3">
    <source>
        <dbReference type="EMBL" id="TWT48320.1"/>
    </source>
</evidence>
<dbReference type="RefSeq" id="WP_146570311.1">
    <property type="nucleotide sequence ID" value="NZ_SJPH01000001.1"/>
</dbReference>
<dbReference type="EMBL" id="SJPH01000001">
    <property type="protein sequence ID" value="TWT48320.1"/>
    <property type="molecule type" value="Genomic_DNA"/>
</dbReference>
<dbReference type="PROSITE" id="PS50885">
    <property type="entry name" value="HAMP"/>
    <property type="match status" value="1"/>
</dbReference>
<name>A0A5C5WCC3_9BACT</name>
<reference evidence="3 4" key="1">
    <citation type="submission" date="2019-02" db="EMBL/GenBank/DDBJ databases">
        <title>Deep-cultivation of Planctomycetes and their phenomic and genomic characterization uncovers novel biology.</title>
        <authorList>
            <person name="Wiegand S."/>
            <person name="Jogler M."/>
            <person name="Boedeker C."/>
            <person name="Pinto D."/>
            <person name="Vollmers J."/>
            <person name="Rivas-Marin E."/>
            <person name="Kohn T."/>
            <person name="Peeters S.H."/>
            <person name="Heuer A."/>
            <person name="Rast P."/>
            <person name="Oberbeckmann S."/>
            <person name="Bunk B."/>
            <person name="Jeske O."/>
            <person name="Meyerdierks A."/>
            <person name="Storesund J.E."/>
            <person name="Kallscheuer N."/>
            <person name="Luecker S."/>
            <person name="Lage O.M."/>
            <person name="Pohl T."/>
            <person name="Merkel B.J."/>
            <person name="Hornburger P."/>
            <person name="Mueller R.-W."/>
            <person name="Bruemmer F."/>
            <person name="Labrenz M."/>
            <person name="Spormann A.M."/>
            <person name="Op Den Camp H."/>
            <person name="Overmann J."/>
            <person name="Amann R."/>
            <person name="Jetten M.S.M."/>
            <person name="Mascher T."/>
            <person name="Medema M.H."/>
            <person name="Devos D.P."/>
            <person name="Kaster A.-K."/>
            <person name="Ovreas L."/>
            <person name="Rohde M."/>
            <person name="Galperin M.Y."/>
            <person name="Jogler C."/>
        </authorList>
    </citation>
    <scope>NUCLEOTIDE SEQUENCE [LARGE SCALE GENOMIC DNA]</scope>
    <source>
        <strain evidence="3 4">Pla111</strain>
    </source>
</reference>